<keyword evidence="7" id="KW-0325">Glycoprotein</keyword>
<dbReference type="Proteomes" id="UP000821837">
    <property type="component" value="Unassembled WGS sequence"/>
</dbReference>
<evidence type="ECO:0000256" key="9">
    <source>
        <dbReference type="SAM" id="SignalP"/>
    </source>
</evidence>
<dbReference type="PANTHER" id="PTHR11461:SF211">
    <property type="entry name" value="GH10112P-RELATED"/>
    <property type="match status" value="1"/>
</dbReference>
<dbReference type="CDD" id="cd19577">
    <property type="entry name" value="serpinJ_IRS-2-like"/>
    <property type="match status" value="2"/>
</dbReference>
<dbReference type="Gene3D" id="2.30.39.10">
    <property type="entry name" value="Alpha-1-antitrypsin, domain 1"/>
    <property type="match status" value="2"/>
</dbReference>
<dbReference type="PROSITE" id="PS00284">
    <property type="entry name" value="SERPIN"/>
    <property type="match status" value="2"/>
</dbReference>
<dbReference type="InterPro" id="IPR036186">
    <property type="entry name" value="Serpin_sf"/>
</dbReference>
<comment type="caution">
    <text evidence="11">The sequence shown here is derived from an EMBL/GenBank/DDBJ whole genome shotgun (WGS) entry which is preliminary data.</text>
</comment>
<evidence type="ECO:0000256" key="4">
    <source>
        <dbReference type="ARBA" id="ARBA00022690"/>
    </source>
</evidence>
<dbReference type="GO" id="GO:0005615">
    <property type="term" value="C:extracellular space"/>
    <property type="evidence" value="ECO:0007669"/>
    <property type="project" value="InterPro"/>
</dbReference>
<reference evidence="11" key="2">
    <citation type="submission" date="2021-09" db="EMBL/GenBank/DDBJ databases">
        <authorList>
            <person name="Jia N."/>
            <person name="Wang J."/>
            <person name="Shi W."/>
            <person name="Du L."/>
            <person name="Sun Y."/>
            <person name="Zhan W."/>
            <person name="Jiang J."/>
            <person name="Wang Q."/>
            <person name="Zhang B."/>
            <person name="Ji P."/>
            <person name="Sakyi L.B."/>
            <person name="Cui X."/>
            <person name="Yuan T."/>
            <person name="Jiang B."/>
            <person name="Yang W."/>
            <person name="Lam T.T.-Y."/>
            <person name="Chang Q."/>
            <person name="Ding S."/>
            <person name="Wang X."/>
            <person name="Zhu J."/>
            <person name="Ruan X."/>
            <person name="Zhao L."/>
            <person name="Wei J."/>
            <person name="Que T."/>
            <person name="Du C."/>
            <person name="Cheng J."/>
            <person name="Dai P."/>
            <person name="Han X."/>
            <person name="Huang E."/>
            <person name="Gao Y."/>
            <person name="Liu J."/>
            <person name="Shao H."/>
            <person name="Ye R."/>
            <person name="Li L."/>
            <person name="Wei W."/>
            <person name="Wang X."/>
            <person name="Wang C."/>
            <person name="Huo Q."/>
            <person name="Li W."/>
            <person name="Guo W."/>
            <person name="Chen H."/>
            <person name="Chen S."/>
            <person name="Zhou L."/>
            <person name="Zhou L."/>
            <person name="Ni X."/>
            <person name="Tian J."/>
            <person name="Zhou Y."/>
            <person name="Sheng Y."/>
            <person name="Liu T."/>
            <person name="Pan Y."/>
            <person name="Xia L."/>
            <person name="Li J."/>
            <person name="Zhao F."/>
            <person name="Cao W."/>
        </authorList>
    </citation>
    <scope>NUCLEOTIDE SEQUENCE</scope>
    <source>
        <strain evidence="11">Rsan-2018</strain>
        <tissue evidence="11">Larvae</tissue>
    </source>
</reference>
<feature type="domain" description="Serpin" evidence="10">
    <location>
        <begin position="435"/>
        <end position="796"/>
    </location>
</feature>
<dbReference type="AlphaFoldDB" id="A0A9D4Q8E2"/>
<dbReference type="GO" id="GO:0004867">
    <property type="term" value="F:serine-type endopeptidase inhibitor activity"/>
    <property type="evidence" value="ECO:0007669"/>
    <property type="project" value="UniProtKB-KW"/>
</dbReference>
<evidence type="ECO:0000256" key="8">
    <source>
        <dbReference type="RuleBase" id="RU000411"/>
    </source>
</evidence>
<organism evidence="11 12">
    <name type="scientific">Rhipicephalus sanguineus</name>
    <name type="common">Brown dog tick</name>
    <name type="synonym">Ixodes sanguineus</name>
    <dbReference type="NCBI Taxonomy" id="34632"/>
    <lineage>
        <taxon>Eukaryota</taxon>
        <taxon>Metazoa</taxon>
        <taxon>Ecdysozoa</taxon>
        <taxon>Arthropoda</taxon>
        <taxon>Chelicerata</taxon>
        <taxon>Arachnida</taxon>
        <taxon>Acari</taxon>
        <taxon>Parasitiformes</taxon>
        <taxon>Ixodida</taxon>
        <taxon>Ixodoidea</taxon>
        <taxon>Ixodidae</taxon>
        <taxon>Rhipicephalinae</taxon>
        <taxon>Rhipicephalus</taxon>
        <taxon>Rhipicephalus</taxon>
    </lineage>
</organism>
<evidence type="ECO:0000259" key="10">
    <source>
        <dbReference type="SMART" id="SM00093"/>
    </source>
</evidence>
<gene>
    <name evidence="11" type="ORF">HPB52_023960</name>
</gene>
<name>A0A9D4Q8E2_RHISA</name>
<evidence type="ECO:0000313" key="11">
    <source>
        <dbReference type="EMBL" id="KAH7970071.1"/>
    </source>
</evidence>
<dbReference type="InterPro" id="IPR042185">
    <property type="entry name" value="Serpin_sf_2"/>
</dbReference>
<keyword evidence="6" id="KW-0722">Serine protease inhibitor</keyword>
<keyword evidence="3" id="KW-0964">Secreted</keyword>
<feature type="chain" id="PRO_5038759270" description="Serpin domain-containing protein" evidence="9">
    <location>
        <begin position="24"/>
        <end position="796"/>
    </location>
</feature>
<dbReference type="VEuPathDB" id="VectorBase:RSAN_036080"/>
<evidence type="ECO:0000256" key="3">
    <source>
        <dbReference type="ARBA" id="ARBA00022525"/>
    </source>
</evidence>
<evidence type="ECO:0000256" key="1">
    <source>
        <dbReference type="ARBA" id="ARBA00004613"/>
    </source>
</evidence>
<dbReference type="SMART" id="SM00093">
    <property type="entry name" value="SERPIN"/>
    <property type="match status" value="2"/>
</dbReference>
<evidence type="ECO:0000256" key="6">
    <source>
        <dbReference type="ARBA" id="ARBA00022900"/>
    </source>
</evidence>
<feature type="domain" description="Serpin" evidence="10">
    <location>
        <begin position="38"/>
        <end position="397"/>
    </location>
</feature>
<dbReference type="PANTHER" id="PTHR11461">
    <property type="entry name" value="SERINE PROTEASE INHIBITOR, SERPIN"/>
    <property type="match status" value="1"/>
</dbReference>
<proteinExistence type="inferred from homology"/>
<dbReference type="FunFam" id="3.30.497.10:FF:000031">
    <property type="entry name" value="Putative salivary serpin"/>
    <property type="match status" value="2"/>
</dbReference>
<comment type="subcellular location">
    <subcellularLocation>
        <location evidence="1">Secreted</location>
    </subcellularLocation>
</comment>
<dbReference type="InterPro" id="IPR023796">
    <property type="entry name" value="Serpin_dom"/>
</dbReference>
<dbReference type="InterPro" id="IPR000215">
    <property type="entry name" value="Serpin_fam"/>
</dbReference>
<evidence type="ECO:0000313" key="12">
    <source>
        <dbReference type="Proteomes" id="UP000821837"/>
    </source>
</evidence>
<evidence type="ECO:0000256" key="5">
    <source>
        <dbReference type="ARBA" id="ARBA00022729"/>
    </source>
</evidence>
<evidence type="ECO:0000256" key="7">
    <source>
        <dbReference type="ARBA" id="ARBA00023180"/>
    </source>
</evidence>
<dbReference type="Gene3D" id="3.30.497.10">
    <property type="entry name" value="Antithrombin, subunit I, domain 2"/>
    <property type="match status" value="2"/>
</dbReference>
<reference evidence="11" key="1">
    <citation type="journal article" date="2020" name="Cell">
        <title>Large-Scale Comparative Analyses of Tick Genomes Elucidate Their Genetic Diversity and Vector Capacities.</title>
        <authorList>
            <consortium name="Tick Genome and Microbiome Consortium (TIGMIC)"/>
            <person name="Jia N."/>
            <person name="Wang J."/>
            <person name="Shi W."/>
            <person name="Du L."/>
            <person name="Sun Y."/>
            <person name="Zhan W."/>
            <person name="Jiang J.F."/>
            <person name="Wang Q."/>
            <person name="Zhang B."/>
            <person name="Ji P."/>
            <person name="Bell-Sakyi L."/>
            <person name="Cui X.M."/>
            <person name="Yuan T.T."/>
            <person name="Jiang B.G."/>
            <person name="Yang W.F."/>
            <person name="Lam T.T."/>
            <person name="Chang Q.C."/>
            <person name="Ding S.J."/>
            <person name="Wang X.J."/>
            <person name="Zhu J.G."/>
            <person name="Ruan X.D."/>
            <person name="Zhao L."/>
            <person name="Wei J.T."/>
            <person name="Ye R.Z."/>
            <person name="Que T.C."/>
            <person name="Du C.H."/>
            <person name="Zhou Y.H."/>
            <person name="Cheng J.X."/>
            <person name="Dai P.F."/>
            <person name="Guo W.B."/>
            <person name="Han X.H."/>
            <person name="Huang E.J."/>
            <person name="Li L.F."/>
            <person name="Wei W."/>
            <person name="Gao Y.C."/>
            <person name="Liu J.Z."/>
            <person name="Shao H.Z."/>
            <person name="Wang X."/>
            <person name="Wang C.C."/>
            <person name="Yang T.C."/>
            <person name="Huo Q.B."/>
            <person name="Li W."/>
            <person name="Chen H.Y."/>
            <person name="Chen S.E."/>
            <person name="Zhou L.G."/>
            <person name="Ni X.B."/>
            <person name="Tian J.H."/>
            <person name="Sheng Y."/>
            <person name="Liu T."/>
            <person name="Pan Y.S."/>
            <person name="Xia L.Y."/>
            <person name="Li J."/>
            <person name="Zhao F."/>
            <person name="Cao W.C."/>
        </authorList>
    </citation>
    <scope>NUCLEOTIDE SEQUENCE</scope>
    <source>
        <strain evidence="11">Rsan-2018</strain>
    </source>
</reference>
<sequence>MELRQLVMKTVIFIAWFVGVCVAEEETKITSSGNVFGLGLLQEIPASPQTNIFYSPYSVYTALAMAYVGARGDTQHDLHEVLGYSTAGLSPENVPSLHARHTRRLREPSNSTLLVANAAVVQTGYNVQRHYLDTLRDSFGAEVSTTDLADVQSLKTINDWVKNKTAGKIEQLLFEPLPSEARLVLLNAIYFKGLWNTPFQAGATFKVPFFNAGTERVQVDTMHQQLTAGYAEDDETNAQVIDLAYAGLDYSMVIILPREKNGVDAIRRNFSVPLYHRLLLKLRERVVDVALPKFKIEGPYKLKEPLSHMGASKVFDEHQADFSGISGSRDLFVHDVVHWAVVEVNEEGSEAAGATAVIFQTDSLPVGTPFVVDHPFLFIIHKRHTGDILFVGQNRDNMKPLLAVAAMLALSCFQLSLCQTDNEHKLIAANNAFAIHLLKVLPSLPNENVFFSPYSLSTALGMTLMGARGDTLEELSQALGYSALSLSESDIREAFAHQNNRLQAHARQAGLEVANSAAVQDGFNVIDSYYDTLNHTFNAHVFNVDFQSHGQQAVDTINEWVKQATHNKIDKLFHEPLDTDTRLVLMNAILFKGFWERQFDPSQTTKHVFYNGGVQGTPVDTMFLRHTTKRGFSEELQSKVLELPYRDSDYSMVIVLPEERDGVDAVKQVLTIDKLNIAIGSLNSAPVAISLPKFKIDKLNPLKSNLTHLGLRKMFGSEADLSGITGDRRLHVSDVLQRAVVEVNEEGTEAAAVSGVVGVNRIGIEPFPFTADHPFLFFIRDRNTNEIFFAGQVNAL</sequence>
<feature type="signal peptide" evidence="9">
    <location>
        <begin position="1"/>
        <end position="23"/>
    </location>
</feature>
<protein>
    <recommendedName>
        <fullName evidence="10">Serpin domain-containing protein</fullName>
    </recommendedName>
</protein>
<dbReference type="InterPro" id="IPR042178">
    <property type="entry name" value="Serpin_sf_1"/>
</dbReference>
<dbReference type="Pfam" id="PF00079">
    <property type="entry name" value="Serpin"/>
    <property type="match status" value="2"/>
</dbReference>
<accession>A0A9D4Q8E2</accession>
<keyword evidence="4" id="KW-0646">Protease inhibitor</keyword>
<comment type="similarity">
    <text evidence="2 8">Belongs to the serpin family.</text>
</comment>
<keyword evidence="5 9" id="KW-0732">Signal</keyword>
<keyword evidence="12" id="KW-1185">Reference proteome</keyword>
<evidence type="ECO:0000256" key="2">
    <source>
        <dbReference type="ARBA" id="ARBA00009500"/>
    </source>
</evidence>
<dbReference type="InterPro" id="IPR023795">
    <property type="entry name" value="Serpin_CS"/>
</dbReference>
<dbReference type="EMBL" id="JABSTV010001248">
    <property type="protein sequence ID" value="KAH7970071.1"/>
    <property type="molecule type" value="Genomic_DNA"/>
</dbReference>
<dbReference type="SUPFAM" id="SSF56574">
    <property type="entry name" value="Serpins"/>
    <property type="match status" value="2"/>
</dbReference>